<keyword evidence="3" id="KW-1185">Reference proteome</keyword>
<dbReference type="EMBL" id="JAAGNZ010000004">
    <property type="protein sequence ID" value="NEU70396.1"/>
    <property type="molecule type" value="Genomic_DNA"/>
</dbReference>
<evidence type="ECO:0000313" key="3">
    <source>
        <dbReference type="Proteomes" id="UP000477386"/>
    </source>
</evidence>
<organism evidence="2 3">
    <name type="scientific">Spirosoma agri</name>
    <dbReference type="NCBI Taxonomy" id="1987381"/>
    <lineage>
        <taxon>Bacteria</taxon>
        <taxon>Pseudomonadati</taxon>
        <taxon>Bacteroidota</taxon>
        <taxon>Cytophagia</taxon>
        <taxon>Cytophagales</taxon>
        <taxon>Cytophagaceae</taxon>
        <taxon>Spirosoma</taxon>
    </lineage>
</organism>
<accession>A0A6M0IQ36</accession>
<reference evidence="2 3" key="1">
    <citation type="submission" date="2020-02" db="EMBL/GenBank/DDBJ databases">
        <title>Draft genome sequence of two Spirosoma agri KCTC 52727 and Spirosoma terrae KCTC 52035.</title>
        <authorList>
            <person name="Rojas J."/>
            <person name="Ambika Manirajan B."/>
            <person name="Ratering S."/>
            <person name="Suarez C."/>
            <person name="Schnell S."/>
        </authorList>
    </citation>
    <scope>NUCLEOTIDE SEQUENCE [LARGE SCALE GENOMIC DNA]</scope>
    <source>
        <strain evidence="2 3">KCTC 52727</strain>
    </source>
</reference>
<dbReference type="Gene3D" id="3.90.25.10">
    <property type="entry name" value="UDP-galactose 4-epimerase, domain 1"/>
    <property type="match status" value="1"/>
</dbReference>
<dbReference type="InterPro" id="IPR052718">
    <property type="entry name" value="NmrA-type_oxidoreductase"/>
</dbReference>
<name>A0A6M0IQ36_9BACT</name>
<dbReference type="Gene3D" id="3.40.50.720">
    <property type="entry name" value="NAD(P)-binding Rossmann-like Domain"/>
    <property type="match status" value="1"/>
</dbReference>
<dbReference type="PANTHER" id="PTHR47129:SF1">
    <property type="entry name" value="NMRA-LIKE DOMAIN-CONTAINING PROTEIN"/>
    <property type="match status" value="1"/>
</dbReference>
<protein>
    <submittedName>
        <fullName evidence="2">Uncharacterized protein</fullName>
    </submittedName>
</protein>
<dbReference type="Proteomes" id="UP000477386">
    <property type="component" value="Unassembled WGS sequence"/>
</dbReference>
<proteinExistence type="predicted"/>
<dbReference type="RefSeq" id="WP_164043703.1">
    <property type="nucleotide sequence ID" value="NZ_JAAGNZ010000004.1"/>
</dbReference>
<feature type="region of interest" description="Disordered" evidence="1">
    <location>
        <begin position="1"/>
        <end position="29"/>
    </location>
</feature>
<dbReference type="PANTHER" id="PTHR47129">
    <property type="entry name" value="QUINONE OXIDOREDUCTASE 2"/>
    <property type="match status" value="1"/>
</dbReference>
<evidence type="ECO:0000256" key="1">
    <source>
        <dbReference type="SAM" id="MobiDB-lite"/>
    </source>
</evidence>
<comment type="caution">
    <text evidence="2">The sequence shown here is derived from an EMBL/GenBank/DDBJ whole genome shotgun (WGS) entry which is preliminary data.</text>
</comment>
<evidence type="ECO:0000313" key="2">
    <source>
        <dbReference type="EMBL" id="NEU70396.1"/>
    </source>
</evidence>
<gene>
    <name evidence="2" type="ORF">GK091_26225</name>
</gene>
<dbReference type="AlphaFoldDB" id="A0A6M0IQ36"/>
<sequence>MSGTSSIRVPYGETKPIPPLATPVGSHRQTEDSIKASGITYTLLKHNLYAEVIPMLIGDRDQLLKTKMIYLPTADGSVSFAPKDDLAEVMILLNRQRYKNRTLAF</sequence>